<dbReference type="PANTHER" id="PTHR39555">
    <property type="entry name" value="FIMBRIAL ASSEMBLY PROTEIN PILO-LIKE PROTEIN-RELATED"/>
    <property type="match status" value="1"/>
</dbReference>
<name>A0A2S0VQY7_9ALTE</name>
<dbReference type="PANTHER" id="PTHR39555:SF1">
    <property type="entry name" value="TYPE IV PILUS INNER MEMBRANE COMPONENT PILO"/>
    <property type="match status" value="1"/>
</dbReference>
<gene>
    <name evidence="2" type="ORF">C2869_08635</name>
</gene>
<reference evidence="2 3" key="1">
    <citation type="submission" date="2018-01" db="EMBL/GenBank/DDBJ databases">
        <title>Genome sequence of a Cantenovulum-like bacteria.</title>
        <authorList>
            <person name="Tan W.R."/>
            <person name="Lau N.-S."/>
            <person name="Go F."/>
            <person name="Amirul A.-A.A."/>
        </authorList>
    </citation>
    <scope>NUCLEOTIDE SEQUENCE [LARGE SCALE GENOMIC DNA]</scope>
    <source>
        <strain evidence="2 3">CCB-QB4</strain>
    </source>
</reference>
<evidence type="ECO:0000256" key="1">
    <source>
        <dbReference type="SAM" id="Phobius"/>
    </source>
</evidence>
<evidence type="ECO:0000313" key="3">
    <source>
        <dbReference type="Proteomes" id="UP000244441"/>
    </source>
</evidence>
<dbReference type="InterPro" id="IPR014717">
    <property type="entry name" value="Transl_elong_EF1B/ribsomal_bS6"/>
</dbReference>
<dbReference type="EMBL" id="CP026604">
    <property type="protein sequence ID" value="AWB66490.1"/>
    <property type="molecule type" value="Genomic_DNA"/>
</dbReference>
<sequence>MDLKNIDWKNLDLSDLNNLEIDANDLGSLPLPIKIIFAVVLAIVTAVGYYQLFISDQIEAYDNAQKQEVSLRQEFSSKYHVAVNADAYKAQLDEMELEFAQLLKRLPTEHETPGLLDDVSFVGTTSGLTFTKINWENELEQKFYTELPLRLEVIGGYHEFGEFLGRVAALPRIVTLHDFNIKVQKGETLQLNLLAKTYRYKENVEQESEGKK</sequence>
<dbReference type="PIRSF" id="PIRSF016482">
    <property type="entry name" value="PilO"/>
    <property type="match status" value="1"/>
</dbReference>
<dbReference type="Gene3D" id="3.30.70.60">
    <property type="match status" value="1"/>
</dbReference>
<dbReference type="GO" id="GO:0043107">
    <property type="term" value="P:type IV pilus-dependent motility"/>
    <property type="evidence" value="ECO:0007669"/>
    <property type="project" value="InterPro"/>
</dbReference>
<accession>A0A2S0VQY7</accession>
<dbReference type="KEGG" id="cate:C2869_08635"/>
<evidence type="ECO:0000313" key="2">
    <source>
        <dbReference type="EMBL" id="AWB66490.1"/>
    </source>
</evidence>
<keyword evidence="1" id="KW-1133">Transmembrane helix</keyword>
<dbReference type="AlphaFoldDB" id="A0A2S0VQY7"/>
<protein>
    <submittedName>
        <fullName evidence="2">Pilus assembly protein PilP</fullName>
    </submittedName>
</protein>
<dbReference type="Pfam" id="PF04350">
    <property type="entry name" value="PilO"/>
    <property type="match status" value="1"/>
</dbReference>
<dbReference type="GO" id="GO:0043683">
    <property type="term" value="P:type IV pilus assembly"/>
    <property type="evidence" value="ECO:0007669"/>
    <property type="project" value="InterPro"/>
</dbReference>
<organism evidence="2 3">
    <name type="scientific">Saccharobesus litoralis</name>
    <dbReference type="NCBI Taxonomy" id="2172099"/>
    <lineage>
        <taxon>Bacteria</taxon>
        <taxon>Pseudomonadati</taxon>
        <taxon>Pseudomonadota</taxon>
        <taxon>Gammaproteobacteria</taxon>
        <taxon>Alteromonadales</taxon>
        <taxon>Alteromonadaceae</taxon>
        <taxon>Saccharobesus</taxon>
    </lineage>
</organism>
<feature type="transmembrane region" description="Helical" evidence="1">
    <location>
        <begin position="31"/>
        <end position="50"/>
    </location>
</feature>
<dbReference type="InterPro" id="IPR007445">
    <property type="entry name" value="PilO"/>
</dbReference>
<proteinExistence type="predicted"/>
<keyword evidence="1" id="KW-0472">Membrane</keyword>
<keyword evidence="3" id="KW-1185">Reference proteome</keyword>
<keyword evidence="1" id="KW-0812">Transmembrane</keyword>
<dbReference type="Gene3D" id="1.10.287.540">
    <property type="entry name" value="Helix hairpin bin"/>
    <property type="match status" value="1"/>
</dbReference>
<dbReference type="Proteomes" id="UP000244441">
    <property type="component" value="Chromosome"/>
</dbReference>
<dbReference type="RefSeq" id="WP_108602553.1">
    <property type="nucleotide sequence ID" value="NZ_CP026604.1"/>
</dbReference>
<dbReference type="OrthoDB" id="9802133at2"/>